<evidence type="ECO:0000256" key="1">
    <source>
        <dbReference type="ARBA" id="ARBA00004370"/>
    </source>
</evidence>
<organism evidence="6 7">
    <name type="scientific">Shewanella electrica</name>
    <dbReference type="NCBI Taxonomy" id="515560"/>
    <lineage>
        <taxon>Bacteria</taxon>
        <taxon>Pseudomonadati</taxon>
        <taxon>Pseudomonadota</taxon>
        <taxon>Gammaproteobacteria</taxon>
        <taxon>Alteromonadales</taxon>
        <taxon>Shewanellaceae</taxon>
        <taxon>Shewanella</taxon>
    </lineage>
</organism>
<evidence type="ECO:0000313" key="7">
    <source>
        <dbReference type="Proteomes" id="UP001201549"/>
    </source>
</evidence>
<feature type="non-terminal residue" evidence="6">
    <location>
        <position position="1"/>
    </location>
</feature>
<dbReference type="Proteomes" id="UP001201549">
    <property type="component" value="Unassembled WGS sequence"/>
</dbReference>
<evidence type="ECO:0000313" key="6">
    <source>
        <dbReference type="EMBL" id="MCS4558780.1"/>
    </source>
</evidence>
<comment type="caution">
    <text evidence="6">The sequence shown here is derived from an EMBL/GenBank/DDBJ whole genome shotgun (WGS) entry which is preliminary data.</text>
</comment>
<reference evidence="7" key="1">
    <citation type="submission" date="2023-07" db="EMBL/GenBank/DDBJ databases">
        <title>Shewanella mangrovi sp. nov., an acetaldehyde- degrading bacterium isolated from mangrove sediment.</title>
        <authorList>
            <person name="Liu Y."/>
        </authorList>
    </citation>
    <scope>NUCLEOTIDE SEQUENCE [LARGE SCALE GENOMIC DNA]</scope>
    <source>
        <strain evidence="7">C32</strain>
    </source>
</reference>
<dbReference type="PROSITE" id="PS50839">
    <property type="entry name" value="CHASE"/>
    <property type="match status" value="1"/>
</dbReference>
<evidence type="ECO:0000256" key="2">
    <source>
        <dbReference type="ARBA" id="ARBA00022692"/>
    </source>
</evidence>
<dbReference type="Pfam" id="PF03924">
    <property type="entry name" value="CHASE"/>
    <property type="match status" value="1"/>
</dbReference>
<evidence type="ECO:0000259" key="5">
    <source>
        <dbReference type="PROSITE" id="PS50839"/>
    </source>
</evidence>
<keyword evidence="3" id="KW-1133">Transmembrane helix</keyword>
<feature type="non-terminal residue" evidence="6">
    <location>
        <position position="93"/>
    </location>
</feature>
<dbReference type="InterPro" id="IPR042240">
    <property type="entry name" value="CHASE_sf"/>
</dbReference>
<gene>
    <name evidence="6" type="ORF">L9G74_20370</name>
</gene>
<sequence length="93" mass="10206">RILDRARDTGQMIAAQQVALVQADDDQAAFLTVLPIYDSRAEPATIADRRKALVGFVLGVFRFSDMIEVALRNFASADALEVYLYDAAASPEE</sequence>
<evidence type="ECO:0000256" key="4">
    <source>
        <dbReference type="ARBA" id="ARBA00023136"/>
    </source>
</evidence>
<evidence type="ECO:0000256" key="3">
    <source>
        <dbReference type="ARBA" id="ARBA00022989"/>
    </source>
</evidence>
<protein>
    <submittedName>
        <fullName evidence="6">CHASE domain-containing protein</fullName>
    </submittedName>
</protein>
<dbReference type="EMBL" id="JAKOGG010000196">
    <property type="protein sequence ID" value="MCS4558780.1"/>
    <property type="molecule type" value="Genomic_DNA"/>
</dbReference>
<keyword evidence="7" id="KW-1185">Reference proteome</keyword>
<feature type="domain" description="CHASE" evidence="5">
    <location>
        <begin position="1"/>
        <end position="93"/>
    </location>
</feature>
<proteinExistence type="predicted"/>
<dbReference type="Gene3D" id="3.30.450.350">
    <property type="entry name" value="CHASE domain"/>
    <property type="match status" value="1"/>
</dbReference>
<accession>A0ABT2FSZ5</accession>
<name>A0ABT2FSZ5_9GAMM</name>
<keyword evidence="2" id="KW-0812">Transmembrane</keyword>
<comment type="subcellular location">
    <subcellularLocation>
        <location evidence="1">Membrane</location>
    </subcellularLocation>
</comment>
<dbReference type="RefSeq" id="WP_238898586.1">
    <property type="nucleotide sequence ID" value="NZ_JAKOGG010000196.1"/>
</dbReference>
<dbReference type="InterPro" id="IPR006189">
    <property type="entry name" value="CHASE_dom"/>
</dbReference>
<keyword evidence="4" id="KW-0472">Membrane</keyword>